<reference evidence="3" key="1">
    <citation type="journal article" date="2019" name="Int. J. Syst. Evol. Microbiol.">
        <title>The Global Catalogue of Microorganisms (GCM) 10K type strain sequencing project: providing services to taxonomists for standard genome sequencing and annotation.</title>
        <authorList>
            <consortium name="The Broad Institute Genomics Platform"/>
            <consortium name="The Broad Institute Genome Sequencing Center for Infectious Disease"/>
            <person name="Wu L."/>
            <person name="Ma J."/>
        </authorList>
    </citation>
    <scope>NUCLEOTIDE SEQUENCE [LARGE SCALE GENOMIC DNA]</scope>
    <source>
        <strain evidence="3">CECT 7798</strain>
    </source>
</reference>
<evidence type="ECO:0000259" key="1">
    <source>
        <dbReference type="PROSITE" id="PS51782"/>
    </source>
</evidence>
<feature type="domain" description="LysM" evidence="1">
    <location>
        <begin position="23"/>
        <end position="74"/>
    </location>
</feature>
<evidence type="ECO:0000313" key="2">
    <source>
        <dbReference type="EMBL" id="MFC3758458.1"/>
    </source>
</evidence>
<protein>
    <submittedName>
        <fullName evidence="2">LysM peptidoglycan-binding domain-containing protein</fullName>
    </submittedName>
</protein>
<dbReference type="EMBL" id="JBHRYO010000002">
    <property type="protein sequence ID" value="MFC3758458.1"/>
    <property type="molecule type" value="Genomic_DNA"/>
</dbReference>
<dbReference type="PROSITE" id="PS51782">
    <property type="entry name" value="LYSM"/>
    <property type="match status" value="1"/>
</dbReference>
<dbReference type="Proteomes" id="UP001595735">
    <property type="component" value="Unassembled WGS sequence"/>
</dbReference>
<evidence type="ECO:0000313" key="3">
    <source>
        <dbReference type="Proteomes" id="UP001595735"/>
    </source>
</evidence>
<dbReference type="CDD" id="cd00118">
    <property type="entry name" value="LysM"/>
    <property type="match status" value="1"/>
</dbReference>
<accession>A0ABV7XZL4</accession>
<name>A0ABV7XZL4_9FLAO</name>
<proteinExistence type="predicted"/>
<dbReference type="RefSeq" id="WP_378170885.1">
    <property type="nucleotide sequence ID" value="NZ_JBHRYO010000002.1"/>
</dbReference>
<sequence>MNFKFSFLIVLWYNSLTMEIGFLEYKVRNGDSLTSIASRLGITGEDLKSFHNSHCQKMDRIWFDNLNEVKSVFVPLHIQTEKQKDQKRKEILPHSQISDSFLAKAYKVSETFESPFQTSLTVDYDVNLEVHKDRNTTHYKVSYSQDHFITNGNLPDDKMSDLSISCMKSIMPIDFVLNEQGKIIGFADHKKIITTFTDQRKDLDEFFIGEFSKTYLDTFEKNIAEEPFFLQQFQGTLLFQTLFPKMDWFHKNADWTESFYFLQNSFSVQCHMEIEQKDEDQDHITTVLTGNSTEFYSLQELKTGTKYNVPIEDHVTGHIIIEYTTHKKNKSLLQASASTKLWRGEEFIQQHTITITQG</sequence>
<keyword evidence="3" id="KW-1185">Reference proteome</keyword>
<dbReference type="Pfam" id="PF01476">
    <property type="entry name" value="LysM"/>
    <property type="match status" value="1"/>
</dbReference>
<gene>
    <name evidence="2" type="ORF">ACFONJ_20955</name>
</gene>
<organism evidence="2 3">
    <name type="scientific">Chryseobacterium tructae</name>
    <dbReference type="NCBI Taxonomy" id="1037380"/>
    <lineage>
        <taxon>Bacteria</taxon>
        <taxon>Pseudomonadati</taxon>
        <taxon>Bacteroidota</taxon>
        <taxon>Flavobacteriia</taxon>
        <taxon>Flavobacteriales</taxon>
        <taxon>Weeksellaceae</taxon>
        <taxon>Chryseobacterium group</taxon>
        <taxon>Chryseobacterium</taxon>
    </lineage>
</organism>
<dbReference type="InterPro" id="IPR018392">
    <property type="entry name" value="LysM"/>
</dbReference>
<comment type="caution">
    <text evidence="2">The sequence shown here is derived from an EMBL/GenBank/DDBJ whole genome shotgun (WGS) entry which is preliminary data.</text>
</comment>